<reference evidence="1 2" key="1">
    <citation type="journal article" date="2014" name="Int. J. Syst. Evol. Microbiol.">
        <title>Nocardioides zeae sp. nov., isolated from the stem of Zea mays.</title>
        <authorList>
            <person name="Glaeser S.P."/>
            <person name="McInroy J.A."/>
            <person name="Busse H.J."/>
            <person name="Kampfer P."/>
        </authorList>
    </citation>
    <scope>NUCLEOTIDE SEQUENCE [LARGE SCALE GENOMIC DNA]</scope>
    <source>
        <strain evidence="1 2">JCM 30728</strain>
    </source>
</reference>
<comment type="caution">
    <text evidence="1">The sequence shown here is derived from an EMBL/GenBank/DDBJ whole genome shotgun (WGS) entry which is preliminary data.</text>
</comment>
<keyword evidence="2" id="KW-1185">Reference proteome</keyword>
<protein>
    <recommendedName>
        <fullName evidence="3">TOMM leader peptide-binding protein</fullName>
    </recommendedName>
</protein>
<dbReference type="AlphaFoldDB" id="A0A6P0HN93"/>
<evidence type="ECO:0008006" key="3">
    <source>
        <dbReference type="Google" id="ProtNLM"/>
    </source>
</evidence>
<accession>A0A6P0HN93</accession>
<gene>
    <name evidence="1" type="ORF">G3T38_15585</name>
</gene>
<sequence length="315" mass="32316">MHSSRPMLLRPGAHVARRTDGLLQVGFPGAAATTVPDAGDVRRLLAARRNGTDPEDLLGPATSWSARVRLADERLRRGALVVDATSALAAAQAADRTVAGGAAGVAAVLAADPDQGAARAEARRRHGVAVEVAVDGEVDVGPLVGLLRRALVTCTTDGAALSPTDGAAGAVAVVVTVGEPDRAASDALVRAGRDHLWLAVLPDRVRVGPFVAAGTTACLRCIDAALREEDPQHPVVLAQSTGSPPGVLPPPVDPVGLALGAAVAARDVVRYVDGGVPLTWSATVEVFPDDPDEVRAWPRHPWCGCSWQDGTDPPG</sequence>
<dbReference type="Gene3D" id="3.40.50.720">
    <property type="entry name" value="NAD(P)-binding Rossmann-like Domain"/>
    <property type="match status" value="1"/>
</dbReference>
<evidence type="ECO:0000313" key="2">
    <source>
        <dbReference type="Proteomes" id="UP000468687"/>
    </source>
</evidence>
<dbReference type="Proteomes" id="UP000468687">
    <property type="component" value="Unassembled WGS sequence"/>
</dbReference>
<dbReference type="RefSeq" id="WP_163773240.1">
    <property type="nucleotide sequence ID" value="NZ_JAAGXA010000011.1"/>
</dbReference>
<name>A0A6P0HN93_9ACTN</name>
<evidence type="ECO:0000313" key="1">
    <source>
        <dbReference type="EMBL" id="NEN79697.1"/>
    </source>
</evidence>
<proteinExistence type="predicted"/>
<dbReference type="EMBL" id="JAAGXA010000011">
    <property type="protein sequence ID" value="NEN79697.1"/>
    <property type="molecule type" value="Genomic_DNA"/>
</dbReference>
<organism evidence="1 2">
    <name type="scientific">Nocardioides zeae</name>
    <dbReference type="NCBI Taxonomy" id="1457234"/>
    <lineage>
        <taxon>Bacteria</taxon>
        <taxon>Bacillati</taxon>
        <taxon>Actinomycetota</taxon>
        <taxon>Actinomycetes</taxon>
        <taxon>Propionibacteriales</taxon>
        <taxon>Nocardioidaceae</taxon>
        <taxon>Nocardioides</taxon>
    </lineage>
</organism>